<dbReference type="InterPro" id="IPR011249">
    <property type="entry name" value="Metalloenz_LuxS/M16"/>
</dbReference>
<evidence type="ECO:0000256" key="10">
    <source>
        <dbReference type="ARBA" id="ARBA00040751"/>
    </source>
</evidence>
<keyword evidence="14" id="KW-1185">Reference proteome</keyword>
<organism evidence="13 14">
    <name type="scientific">Lichtheimia corymbifera JMRC:FSU:9682</name>
    <dbReference type="NCBI Taxonomy" id="1263082"/>
    <lineage>
        <taxon>Eukaryota</taxon>
        <taxon>Fungi</taxon>
        <taxon>Fungi incertae sedis</taxon>
        <taxon>Mucoromycota</taxon>
        <taxon>Mucoromycotina</taxon>
        <taxon>Mucoromycetes</taxon>
        <taxon>Mucorales</taxon>
        <taxon>Lichtheimiaceae</taxon>
        <taxon>Lichtheimia</taxon>
    </lineage>
</organism>
<evidence type="ECO:0000256" key="5">
    <source>
        <dbReference type="ARBA" id="ARBA00022946"/>
    </source>
</evidence>
<evidence type="ECO:0000256" key="8">
    <source>
        <dbReference type="ARBA" id="ARBA00023136"/>
    </source>
</evidence>
<dbReference type="FunFam" id="3.30.830.10:FF:000039">
    <property type="entry name" value="Ubiquinol-cytochrome c reductase core subunit 2"/>
    <property type="match status" value="1"/>
</dbReference>
<feature type="domain" description="Peptidase M16 C-terminal" evidence="12">
    <location>
        <begin position="186"/>
        <end position="360"/>
    </location>
</feature>
<protein>
    <recommendedName>
        <fullName evidence="10">Cytochrome b-c1 complex subunit 2, mitochondrial</fullName>
    </recommendedName>
</protein>
<keyword evidence="4" id="KW-0999">Mitochondrion inner membrane</keyword>
<evidence type="ECO:0000256" key="9">
    <source>
        <dbReference type="ARBA" id="ARBA00038146"/>
    </source>
</evidence>
<dbReference type="Gene3D" id="3.30.830.10">
    <property type="entry name" value="Metalloenzyme, LuxS/M16 peptidase-like"/>
    <property type="match status" value="2"/>
</dbReference>
<comment type="subcellular location">
    <subcellularLocation>
        <location evidence="1">Mitochondrion inner membrane</location>
        <topology evidence="1">Peripheral membrane protein</topology>
        <orientation evidence="1">Matrix side</orientation>
    </subcellularLocation>
</comment>
<dbReference type="InterPro" id="IPR011765">
    <property type="entry name" value="Pept_M16_N"/>
</dbReference>
<dbReference type="Pfam" id="PF05193">
    <property type="entry name" value="Peptidase_M16_C"/>
    <property type="match status" value="1"/>
</dbReference>
<keyword evidence="6" id="KW-0249">Electron transport</keyword>
<dbReference type="EMBL" id="CBTN010000032">
    <property type="protein sequence ID" value="CDH55682.1"/>
    <property type="molecule type" value="Genomic_DNA"/>
</dbReference>
<feature type="domain" description="Peptidase M16 N-terminal" evidence="11">
    <location>
        <begin position="38"/>
        <end position="179"/>
    </location>
</feature>
<dbReference type="Proteomes" id="UP000027586">
    <property type="component" value="Unassembled WGS sequence"/>
</dbReference>
<evidence type="ECO:0000256" key="7">
    <source>
        <dbReference type="ARBA" id="ARBA00023128"/>
    </source>
</evidence>
<keyword evidence="2" id="KW-0813">Transport</keyword>
<evidence type="ECO:0000256" key="2">
    <source>
        <dbReference type="ARBA" id="ARBA00022448"/>
    </source>
</evidence>
<proteinExistence type="inferred from homology"/>
<keyword evidence="3" id="KW-0679">Respiratory chain</keyword>
<reference evidence="13" key="1">
    <citation type="submission" date="2013-08" db="EMBL/GenBank/DDBJ databases">
        <title>Gene expansion shapes genome architecture in the human pathogen Lichtheimia corymbifera: an evolutionary genomics analysis in the ancient terrestrial Mucorales (Mucoromycotina).</title>
        <authorList>
            <person name="Schwartze V.U."/>
            <person name="Winter S."/>
            <person name="Shelest E."/>
            <person name="Marcet-Houben M."/>
            <person name="Horn F."/>
            <person name="Wehner S."/>
            <person name="Hoffmann K."/>
            <person name="Riege K."/>
            <person name="Sammeth M."/>
            <person name="Nowrousian M."/>
            <person name="Valiante V."/>
            <person name="Linde J."/>
            <person name="Jacobsen I.D."/>
            <person name="Marz M."/>
            <person name="Brakhage A.A."/>
            <person name="Gabaldon T."/>
            <person name="Bocker S."/>
            <person name="Voigt K."/>
        </authorList>
    </citation>
    <scope>NUCLEOTIDE SEQUENCE [LARGE SCALE GENOMIC DNA]</scope>
    <source>
        <strain evidence="13">FSU 9682</strain>
    </source>
</reference>
<comment type="similarity">
    <text evidence="9">Belongs to the peptidase M16 family. UQCRC2/QCR2 subfamily.</text>
</comment>
<evidence type="ECO:0000313" key="14">
    <source>
        <dbReference type="Proteomes" id="UP000027586"/>
    </source>
</evidence>
<evidence type="ECO:0000256" key="1">
    <source>
        <dbReference type="ARBA" id="ARBA00004443"/>
    </source>
</evidence>
<gene>
    <name evidence="13" type="ORF">LCOR_06799.1</name>
</gene>
<keyword evidence="5" id="KW-0809">Transit peptide</keyword>
<evidence type="ECO:0000259" key="11">
    <source>
        <dbReference type="Pfam" id="PF00675"/>
    </source>
</evidence>
<evidence type="ECO:0000256" key="3">
    <source>
        <dbReference type="ARBA" id="ARBA00022660"/>
    </source>
</evidence>
<name>A0A068S1E5_9FUNG</name>
<accession>A0A068S1E5</accession>
<dbReference type="AlphaFoldDB" id="A0A068S1E5"/>
<dbReference type="STRING" id="1263082.A0A068S1E5"/>
<evidence type="ECO:0000259" key="12">
    <source>
        <dbReference type="Pfam" id="PF05193"/>
    </source>
</evidence>
<dbReference type="GO" id="GO:0046872">
    <property type="term" value="F:metal ion binding"/>
    <property type="evidence" value="ECO:0007669"/>
    <property type="project" value="InterPro"/>
</dbReference>
<dbReference type="SUPFAM" id="SSF63411">
    <property type="entry name" value="LuxS/MPP-like metallohydrolase"/>
    <property type="match status" value="2"/>
</dbReference>
<dbReference type="GO" id="GO:0005743">
    <property type="term" value="C:mitochondrial inner membrane"/>
    <property type="evidence" value="ECO:0007669"/>
    <property type="project" value="UniProtKB-SubCell"/>
</dbReference>
<dbReference type="PANTHER" id="PTHR11851">
    <property type="entry name" value="METALLOPROTEASE"/>
    <property type="match status" value="1"/>
</dbReference>
<evidence type="ECO:0000313" key="13">
    <source>
        <dbReference type="EMBL" id="CDH55682.1"/>
    </source>
</evidence>
<dbReference type="OrthoDB" id="6369905at2759"/>
<dbReference type="VEuPathDB" id="FungiDB:LCOR_06799.1"/>
<keyword evidence="8" id="KW-0472">Membrane</keyword>
<dbReference type="Pfam" id="PF00675">
    <property type="entry name" value="Peptidase_M16"/>
    <property type="match status" value="1"/>
</dbReference>
<keyword evidence="7" id="KW-0496">Mitochondrion</keyword>
<evidence type="ECO:0000256" key="6">
    <source>
        <dbReference type="ARBA" id="ARBA00022982"/>
    </source>
</evidence>
<dbReference type="InterPro" id="IPR050361">
    <property type="entry name" value="MPP/UQCRC_Complex"/>
</dbReference>
<dbReference type="InterPro" id="IPR007863">
    <property type="entry name" value="Peptidase_M16_C"/>
</dbReference>
<dbReference type="FunFam" id="3.30.830.10:FF:000021">
    <property type="entry name" value="Cytochrome b-c1 complex subunit 2"/>
    <property type="match status" value="1"/>
</dbReference>
<evidence type="ECO:0000256" key="4">
    <source>
        <dbReference type="ARBA" id="ARBA00022792"/>
    </source>
</evidence>
<sequence length="438" mass="45106">MLAATTRRAFASLSNSAAKAYSTAATTTQISTAQNGIKVASIEEPGQAAGLSVVINGGSRLESSSGVAHFLKNYGFKNNSKRTAFRVTRETELAGGVLSANLTRETISYSAEFLNGDAAQFAEVLGDVVSNQKFQPHEFVDVAKQTAAESSAAAHSAEVAVLEAAHRAAFRTGLGNAIFANPNARINNDAVKAYAAELFQSGNIALVGSGIPLEAVQEFAETFINVPAGNVSRQASKYYGGEVRVESSVDGKSHYILAFEGAPLNSSEYAAAQVLRFALGGEQRVQNAAAAGLLGEAAAKLGQDAQLKAFNIGYSDAGLFGVYASAPSSSVASAVAAAAEQLKAVSKGISEQDFAAAVAQAKFAASNAFETRLDRLETIGAQALFDGKYTSVAEVAAALDNVSTSDVAKVAEKLLSGKATGAAVGELYSLPYADSLSL</sequence>
<comment type="caution">
    <text evidence="13">The sequence shown here is derived from an EMBL/GenBank/DDBJ whole genome shotgun (WGS) entry which is preliminary data.</text>
</comment>
<dbReference type="PANTHER" id="PTHR11851:SF209">
    <property type="entry name" value="CYTOCHROME B-C1 COMPLEX SUBUNIT 2, MITOCHONDRIAL"/>
    <property type="match status" value="1"/>
</dbReference>